<dbReference type="WBParaSite" id="nRc.2.0.1.t31973-RA">
    <property type="protein sequence ID" value="nRc.2.0.1.t31973-RA"/>
    <property type="gene ID" value="nRc.2.0.1.g31973"/>
</dbReference>
<dbReference type="Proteomes" id="UP000887565">
    <property type="component" value="Unplaced"/>
</dbReference>
<name>A0A915K2C7_ROMCU</name>
<evidence type="ECO:0000313" key="1">
    <source>
        <dbReference type="Proteomes" id="UP000887565"/>
    </source>
</evidence>
<reference evidence="2" key="1">
    <citation type="submission" date="2022-11" db="UniProtKB">
        <authorList>
            <consortium name="WormBaseParasite"/>
        </authorList>
    </citation>
    <scope>IDENTIFICATION</scope>
</reference>
<protein>
    <submittedName>
        <fullName evidence="2">Uncharacterized protein</fullName>
    </submittedName>
</protein>
<sequence>QTPSFNTSRNINKENYTKAPSYYRREFKNLTELCSAKIEPHGCFYHKNVYPDDCFRTRCNSIIVNIVTRNVNRFDWYYTEELATMDVEDWTPCMPGKLCIGGECIEHPDASHYVAPEAHPGGVRETIDHNDMGYYLSRSNISNFAIPHPFPSKLILNEIAVRFLSCSNPYPVNMDPGCF</sequence>
<dbReference type="AlphaFoldDB" id="A0A915K2C7"/>
<organism evidence="1 2">
    <name type="scientific">Romanomermis culicivorax</name>
    <name type="common">Nematode worm</name>
    <dbReference type="NCBI Taxonomy" id="13658"/>
    <lineage>
        <taxon>Eukaryota</taxon>
        <taxon>Metazoa</taxon>
        <taxon>Ecdysozoa</taxon>
        <taxon>Nematoda</taxon>
        <taxon>Enoplea</taxon>
        <taxon>Dorylaimia</taxon>
        <taxon>Mermithida</taxon>
        <taxon>Mermithoidea</taxon>
        <taxon>Mermithidae</taxon>
        <taxon>Romanomermis</taxon>
    </lineage>
</organism>
<proteinExistence type="predicted"/>
<keyword evidence="1" id="KW-1185">Reference proteome</keyword>
<accession>A0A915K2C7</accession>
<evidence type="ECO:0000313" key="2">
    <source>
        <dbReference type="WBParaSite" id="nRc.2.0.1.t31973-RA"/>
    </source>
</evidence>